<name>A0A540NBX8_MALBA</name>
<organism evidence="1 2">
    <name type="scientific">Malus baccata</name>
    <name type="common">Siberian crab apple</name>
    <name type="synonym">Pyrus baccata</name>
    <dbReference type="NCBI Taxonomy" id="106549"/>
    <lineage>
        <taxon>Eukaryota</taxon>
        <taxon>Viridiplantae</taxon>
        <taxon>Streptophyta</taxon>
        <taxon>Embryophyta</taxon>
        <taxon>Tracheophyta</taxon>
        <taxon>Spermatophyta</taxon>
        <taxon>Magnoliopsida</taxon>
        <taxon>eudicotyledons</taxon>
        <taxon>Gunneridae</taxon>
        <taxon>Pentapetalae</taxon>
        <taxon>rosids</taxon>
        <taxon>fabids</taxon>
        <taxon>Rosales</taxon>
        <taxon>Rosaceae</taxon>
        <taxon>Amygdaloideae</taxon>
        <taxon>Maleae</taxon>
        <taxon>Malus</taxon>
    </lineage>
</organism>
<dbReference type="Proteomes" id="UP000315295">
    <property type="component" value="Unassembled WGS sequence"/>
</dbReference>
<keyword evidence="2" id="KW-1185">Reference proteome</keyword>
<accession>A0A540NBX8</accession>
<protein>
    <submittedName>
        <fullName evidence="1">Uncharacterized protein</fullName>
    </submittedName>
</protein>
<evidence type="ECO:0000313" key="1">
    <source>
        <dbReference type="EMBL" id="TQE08546.1"/>
    </source>
</evidence>
<dbReference type="AlphaFoldDB" id="A0A540NBX8"/>
<reference evidence="1 2" key="1">
    <citation type="journal article" date="2019" name="G3 (Bethesda)">
        <title>Sequencing of a Wild Apple (Malus baccata) Genome Unravels the Differences Between Cultivated and Wild Apple Species Regarding Disease Resistance and Cold Tolerance.</title>
        <authorList>
            <person name="Chen X."/>
        </authorList>
    </citation>
    <scope>NUCLEOTIDE SEQUENCE [LARGE SCALE GENOMIC DNA]</scope>
    <source>
        <strain evidence="2">cv. Shandingzi</strain>
        <tissue evidence="1">Leaves</tissue>
    </source>
</reference>
<comment type="caution">
    <text evidence="1">The sequence shown here is derived from an EMBL/GenBank/DDBJ whole genome shotgun (WGS) entry which is preliminary data.</text>
</comment>
<evidence type="ECO:0000313" key="2">
    <source>
        <dbReference type="Proteomes" id="UP000315295"/>
    </source>
</evidence>
<dbReference type="EMBL" id="VIEB01000070">
    <property type="protein sequence ID" value="TQE08546.1"/>
    <property type="molecule type" value="Genomic_DNA"/>
</dbReference>
<proteinExistence type="predicted"/>
<sequence length="97" mass="11147">MGKLRVAAHRKTDAKPVGFMSKKFLFWVCSLSKYLVGLDEKKHPSELPTTRRDNSISSSSSYSELHSVFSYGFWRTCYTQEGIMGILTELRFRVDGF</sequence>
<gene>
    <name evidence="1" type="ORF">C1H46_005852</name>
</gene>